<dbReference type="GO" id="GO:0001716">
    <property type="term" value="F:L-amino-acid oxidase activity"/>
    <property type="evidence" value="ECO:0007669"/>
    <property type="project" value="TreeGrafter"/>
</dbReference>
<dbReference type="SUPFAM" id="SSF54373">
    <property type="entry name" value="FAD-linked reductases, C-terminal domain"/>
    <property type="match status" value="1"/>
</dbReference>
<evidence type="ECO:0000259" key="2">
    <source>
        <dbReference type="Pfam" id="PF01593"/>
    </source>
</evidence>
<comment type="caution">
    <text evidence="3">The sequence shown here is derived from an EMBL/GenBank/DDBJ whole genome shotgun (WGS) entry which is preliminary data.</text>
</comment>
<dbReference type="PANTHER" id="PTHR10742">
    <property type="entry name" value="FLAVIN MONOAMINE OXIDASE"/>
    <property type="match status" value="1"/>
</dbReference>
<dbReference type="InterPro" id="IPR002937">
    <property type="entry name" value="Amino_oxidase"/>
</dbReference>
<sequence>MKYCLRHGLLQALGLAVLVYAGAQPCTEMILFRGPEHVTANSLHNIHVEFSSQFEGRLQLVYGKCDIQDPRQRHHEIGNTVVKRDAHPERFVWSTPPDTPDLYCLHAFSETGPVGRSNPISVSPSIQKRQKIADVADAFGPWFDGVAYMKSKPLEKSFVTQAKNQSVAIVGGGISGLMTSLLLQSSGVHNWHIYESSGRVGGRIRTKYLNNTKPEDYQYQEMGAMRFPVSITYADTNETIEIQDHRMVFRLVDVLNRINAKRPNLQIKFIPWTEKGPNLPIYSGGNRLPDGRIPSVANVEADKSLVYTPPSNQAAVSTAQAAYDNYTSIHSKEYLRKLATNLYKAHKEATVEGKLDWSEAAYLRYAKGYNTSVINQVGDSFNFDIWQSVYYDLYSAATEIRTIDKGLESLPKAFMPLLEGKLTLNRTIDGLVYNKTSDKTAITWRKDPFQTRPESMEFDHVVVTAPFTKVRLWDLPRFSPTLGRAISTLNYDPACKIALHYRSRFWEHLENPIWGGCGSVDMPGIGDICYPSYNINGTGPGVVLASYIYYAPARSVSVLRDEEHVALAQRAMVEVHGEIASEQFTGHYERQCWETDPHHAGAWADPVVGQQEEFLPAYYQTEFKTIFVGEHTSYTHAWVFSALDSAVRGATQLLLDLGLVDEAKEIVETWMGRWIRL</sequence>
<organism evidence="3 4">
    <name type="scientific">Penicillium salamii</name>
    <dbReference type="NCBI Taxonomy" id="1612424"/>
    <lineage>
        <taxon>Eukaryota</taxon>
        <taxon>Fungi</taxon>
        <taxon>Dikarya</taxon>
        <taxon>Ascomycota</taxon>
        <taxon>Pezizomycotina</taxon>
        <taxon>Eurotiomycetes</taxon>
        <taxon>Eurotiomycetidae</taxon>
        <taxon>Eurotiales</taxon>
        <taxon>Aspergillaceae</taxon>
        <taxon>Penicillium</taxon>
    </lineage>
</organism>
<protein>
    <recommendedName>
        <fullName evidence="2">Amine oxidase domain-containing protein</fullName>
    </recommendedName>
</protein>
<dbReference type="InterPro" id="IPR036188">
    <property type="entry name" value="FAD/NAD-bd_sf"/>
</dbReference>
<dbReference type="InterPro" id="IPR050281">
    <property type="entry name" value="Flavin_monoamine_oxidase"/>
</dbReference>
<dbReference type="GO" id="GO:0009063">
    <property type="term" value="P:amino acid catabolic process"/>
    <property type="evidence" value="ECO:0007669"/>
    <property type="project" value="TreeGrafter"/>
</dbReference>
<feature type="signal peptide" evidence="1">
    <location>
        <begin position="1"/>
        <end position="23"/>
    </location>
</feature>
<dbReference type="EMBL" id="CAJVPG010000177">
    <property type="protein sequence ID" value="CAG8367488.1"/>
    <property type="molecule type" value="Genomic_DNA"/>
</dbReference>
<dbReference type="AlphaFoldDB" id="A0A9W4IYR8"/>
<feature type="domain" description="Amine oxidase" evidence="2">
    <location>
        <begin position="174"/>
        <end position="654"/>
    </location>
</feature>
<reference evidence="3" key="1">
    <citation type="submission" date="2021-07" db="EMBL/GenBank/DDBJ databases">
        <authorList>
            <person name="Branca A.L. A."/>
        </authorList>
    </citation>
    <scope>NUCLEOTIDE SEQUENCE</scope>
</reference>
<gene>
    <name evidence="3" type="ORF">PSALAMII_LOCUS4397</name>
</gene>
<dbReference type="Gene3D" id="3.90.660.10">
    <property type="match status" value="1"/>
</dbReference>
<evidence type="ECO:0000313" key="4">
    <source>
        <dbReference type="Proteomes" id="UP001152649"/>
    </source>
</evidence>
<evidence type="ECO:0000256" key="1">
    <source>
        <dbReference type="SAM" id="SignalP"/>
    </source>
</evidence>
<proteinExistence type="predicted"/>
<name>A0A9W4IYR8_9EURO</name>
<feature type="chain" id="PRO_5040833941" description="Amine oxidase domain-containing protein" evidence="1">
    <location>
        <begin position="24"/>
        <end position="677"/>
    </location>
</feature>
<evidence type="ECO:0000313" key="3">
    <source>
        <dbReference type="EMBL" id="CAG8367488.1"/>
    </source>
</evidence>
<dbReference type="Gene3D" id="1.20.1440.240">
    <property type="match status" value="1"/>
</dbReference>
<keyword evidence="1" id="KW-0732">Signal</keyword>
<dbReference type="Gene3D" id="3.50.50.60">
    <property type="entry name" value="FAD/NAD(P)-binding domain"/>
    <property type="match status" value="1"/>
</dbReference>
<dbReference type="PANTHER" id="PTHR10742:SF382">
    <property type="entry name" value="AMINE OXIDASE DOMAIN-CONTAINING PROTEIN"/>
    <property type="match status" value="1"/>
</dbReference>
<dbReference type="Proteomes" id="UP001152649">
    <property type="component" value="Unassembled WGS sequence"/>
</dbReference>
<keyword evidence="4" id="KW-1185">Reference proteome</keyword>
<accession>A0A9W4IYR8</accession>
<dbReference type="OrthoDB" id="7777654at2759"/>
<dbReference type="SUPFAM" id="SSF51905">
    <property type="entry name" value="FAD/NAD(P)-binding domain"/>
    <property type="match status" value="1"/>
</dbReference>
<dbReference type="Pfam" id="PF01593">
    <property type="entry name" value="Amino_oxidase"/>
    <property type="match status" value="1"/>
</dbReference>